<evidence type="ECO:0000313" key="1">
    <source>
        <dbReference type="EMBL" id="GBP31709.1"/>
    </source>
</evidence>
<dbReference type="AlphaFoldDB" id="A0A4C1UZQ8"/>
<keyword evidence="2" id="KW-1185">Reference proteome</keyword>
<gene>
    <name evidence="1" type="ORF">EVAR_4945_1</name>
</gene>
<dbReference type="Proteomes" id="UP000299102">
    <property type="component" value="Unassembled WGS sequence"/>
</dbReference>
<comment type="caution">
    <text evidence="1">The sequence shown here is derived from an EMBL/GenBank/DDBJ whole genome shotgun (WGS) entry which is preliminary data.</text>
</comment>
<name>A0A4C1UZQ8_EUMVA</name>
<dbReference type="EMBL" id="BGZK01000250">
    <property type="protein sequence ID" value="GBP31709.1"/>
    <property type="molecule type" value="Genomic_DNA"/>
</dbReference>
<accession>A0A4C1UZQ8</accession>
<reference evidence="1 2" key="1">
    <citation type="journal article" date="2019" name="Commun. Biol.">
        <title>The bagworm genome reveals a unique fibroin gene that provides high tensile strength.</title>
        <authorList>
            <person name="Kono N."/>
            <person name="Nakamura H."/>
            <person name="Ohtoshi R."/>
            <person name="Tomita M."/>
            <person name="Numata K."/>
            <person name="Arakawa K."/>
        </authorList>
    </citation>
    <scope>NUCLEOTIDE SEQUENCE [LARGE SCALE GENOMIC DNA]</scope>
</reference>
<sequence length="136" mass="15333">MNYVVVARPALYNNKNIDAVPHMMEPYKHVTHHEIWSDRISAFEHYLSTKPSAFRSRRPVDGIQSITWQYTACSDPGHIDFYVAAGRPPAPAPGRVVRGGNAKMLVPLFESTCRRAVQLRPELSRRATAPPHPPPH</sequence>
<organism evidence="1 2">
    <name type="scientific">Eumeta variegata</name>
    <name type="common">Bagworm moth</name>
    <name type="synonym">Eumeta japonica</name>
    <dbReference type="NCBI Taxonomy" id="151549"/>
    <lineage>
        <taxon>Eukaryota</taxon>
        <taxon>Metazoa</taxon>
        <taxon>Ecdysozoa</taxon>
        <taxon>Arthropoda</taxon>
        <taxon>Hexapoda</taxon>
        <taxon>Insecta</taxon>
        <taxon>Pterygota</taxon>
        <taxon>Neoptera</taxon>
        <taxon>Endopterygota</taxon>
        <taxon>Lepidoptera</taxon>
        <taxon>Glossata</taxon>
        <taxon>Ditrysia</taxon>
        <taxon>Tineoidea</taxon>
        <taxon>Psychidae</taxon>
        <taxon>Oiketicinae</taxon>
        <taxon>Eumeta</taxon>
    </lineage>
</organism>
<proteinExistence type="predicted"/>
<evidence type="ECO:0000313" key="2">
    <source>
        <dbReference type="Proteomes" id="UP000299102"/>
    </source>
</evidence>
<protein>
    <submittedName>
        <fullName evidence="1">Uncharacterized protein</fullName>
    </submittedName>
</protein>